<accession>A0ABP4UVJ2</accession>
<dbReference type="Proteomes" id="UP001500618">
    <property type="component" value="Unassembled WGS sequence"/>
</dbReference>
<dbReference type="Gene3D" id="1.10.260.40">
    <property type="entry name" value="lambda repressor-like DNA-binding domains"/>
    <property type="match status" value="1"/>
</dbReference>
<dbReference type="PANTHER" id="PTHR35010:SF2">
    <property type="entry name" value="BLL4672 PROTEIN"/>
    <property type="match status" value="1"/>
</dbReference>
<comment type="caution">
    <text evidence="2">The sequence shown here is derived from an EMBL/GenBank/DDBJ whole genome shotgun (WGS) entry which is preliminary data.</text>
</comment>
<organism evidence="2 3">
    <name type="scientific">Fodinicola feengrottensis</name>
    <dbReference type="NCBI Taxonomy" id="435914"/>
    <lineage>
        <taxon>Bacteria</taxon>
        <taxon>Bacillati</taxon>
        <taxon>Actinomycetota</taxon>
        <taxon>Actinomycetes</taxon>
        <taxon>Mycobacteriales</taxon>
        <taxon>Fodinicola</taxon>
    </lineage>
</organism>
<feature type="domain" description="HTH cro/C1-type" evidence="1">
    <location>
        <begin position="34"/>
        <end position="81"/>
    </location>
</feature>
<dbReference type="Gene3D" id="3.30.450.180">
    <property type="match status" value="1"/>
</dbReference>
<dbReference type="PROSITE" id="PS50943">
    <property type="entry name" value="HTH_CROC1"/>
    <property type="match status" value="1"/>
</dbReference>
<dbReference type="EMBL" id="BAAANY010000036">
    <property type="protein sequence ID" value="GAA1710902.1"/>
    <property type="molecule type" value="Genomic_DNA"/>
</dbReference>
<evidence type="ECO:0000313" key="2">
    <source>
        <dbReference type="EMBL" id="GAA1710902.1"/>
    </source>
</evidence>
<reference evidence="3" key="1">
    <citation type="journal article" date="2019" name="Int. J. Syst. Evol. Microbiol.">
        <title>The Global Catalogue of Microorganisms (GCM) 10K type strain sequencing project: providing services to taxonomists for standard genome sequencing and annotation.</title>
        <authorList>
            <consortium name="The Broad Institute Genomics Platform"/>
            <consortium name="The Broad Institute Genome Sequencing Center for Infectious Disease"/>
            <person name="Wu L."/>
            <person name="Ma J."/>
        </authorList>
    </citation>
    <scope>NUCLEOTIDE SEQUENCE [LARGE SCALE GENOMIC DNA]</scope>
    <source>
        <strain evidence="3">JCM 14718</strain>
    </source>
</reference>
<dbReference type="Pfam" id="PF13560">
    <property type="entry name" value="HTH_31"/>
    <property type="match status" value="1"/>
</dbReference>
<dbReference type="RefSeq" id="WP_163567157.1">
    <property type="nucleotide sequence ID" value="NZ_BAAANY010000036.1"/>
</dbReference>
<dbReference type="Pfam" id="PF17765">
    <property type="entry name" value="MLTR_LBD"/>
    <property type="match status" value="1"/>
</dbReference>
<dbReference type="PANTHER" id="PTHR35010">
    <property type="entry name" value="BLL4672 PROTEIN-RELATED"/>
    <property type="match status" value="1"/>
</dbReference>
<keyword evidence="3" id="KW-1185">Reference proteome</keyword>
<dbReference type="InterPro" id="IPR010982">
    <property type="entry name" value="Lambda_DNA-bd_dom_sf"/>
</dbReference>
<gene>
    <name evidence="2" type="ORF">GCM10009765_70250</name>
</gene>
<dbReference type="InterPro" id="IPR001387">
    <property type="entry name" value="Cro/C1-type_HTH"/>
</dbReference>
<dbReference type="SUPFAM" id="SSF47413">
    <property type="entry name" value="lambda repressor-like DNA-binding domains"/>
    <property type="match status" value="1"/>
</dbReference>
<evidence type="ECO:0000313" key="3">
    <source>
        <dbReference type="Proteomes" id="UP001500618"/>
    </source>
</evidence>
<dbReference type="SMART" id="SM00530">
    <property type="entry name" value="HTH_XRE"/>
    <property type="match status" value="1"/>
</dbReference>
<dbReference type="CDD" id="cd00093">
    <property type="entry name" value="HTH_XRE"/>
    <property type="match status" value="1"/>
</dbReference>
<name>A0ABP4UVJ2_9ACTN</name>
<dbReference type="InterPro" id="IPR041413">
    <property type="entry name" value="MLTR_LBD"/>
</dbReference>
<protein>
    <submittedName>
        <fullName evidence="2">Helix-turn-helix transcriptional regulator</fullName>
    </submittedName>
</protein>
<evidence type="ECO:0000259" key="1">
    <source>
        <dbReference type="PROSITE" id="PS50943"/>
    </source>
</evidence>
<proteinExistence type="predicted"/>
<sequence length="277" mass="30599">MTVNELGAALRAWRDRLSPAEAGLKAEPRRRTPGLRRDEVARLAGISVDYVVLLEQGRAATPSPQVLTTLARALRLSDPERAHLFRLAGRALPAALPSVLPPSVRRLLDHIDAAVAVFNARWDPMATNAGWTDLLGDPLARAEQERNIAWRHFAGLPSRIVRTSKEESGFEEALVADLRRSYGKYPHDQELAALVARLNDSSERFQDLWRAQRVAAYYGERKTIGIDDYHCDILPIELGDVRVVIYTPVKVVNALPASGGLPVADLALVPTRSPRES</sequence>